<dbReference type="AlphaFoldDB" id="A0A2P2L5X6"/>
<keyword evidence="1" id="KW-0472">Membrane</keyword>
<evidence type="ECO:0000313" key="2">
    <source>
        <dbReference type="EMBL" id="MBX13369.1"/>
    </source>
</evidence>
<accession>A0A2P2L5X6</accession>
<reference evidence="2" key="1">
    <citation type="submission" date="2018-02" db="EMBL/GenBank/DDBJ databases">
        <title>Rhizophora mucronata_Transcriptome.</title>
        <authorList>
            <person name="Meera S.P."/>
            <person name="Sreeshan A."/>
            <person name="Augustine A."/>
        </authorList>
    </citation>
    <scope>NUCLEOTIDE SEQUENCE</scope>
    <source>
        <tissue evidence="2">Leaf</tissue>
    </source>
</reference>
<keyword evidence="1" id="KW-0812">Transmembrane</keyword>
<sequence length="71" mass="8218">MYYLSLVAYYIYVNSCQMIYAVSLIILSLFHIYLFCKQDARSSVRFHCKEGITSAPLDYLNASYDKVLSLS</sequence>
<proteinExistence type="predicted"/>
<evidence type="ECO:0000256" key="1">
    <source>
        <dbReference type="SAM" id="Phobius"/>
    </source>
</evidence>
<organism evidence="2">
    <name type="scientific">Rhizophora mucronata</name>
    <name type="common">Asiatic mangrove</name>
    <dbReference type="NCBI Taxonomy" id="61149"/>
    <lineage>
        <taxon>Eukaryota</taxon>
        <taxon>Viridiplantae</taxon>
        <taxon>Streptophyta</taxon>
        <taxon>Embryophyta</taxon>
        <taxon>Tracheophyta</taxon>
        <taxon>Spermatophyta</taxon>
        <taxon>Magnoliopsida</taxon>
        <taxon>eudicotyledons</taxon>
        <taxon>Gunneridae</taxon>
        <taxon>Pentapetalae</taxon>
        <taxon>rosids</taxon>
        <taxon>fabids</taxon>
        <taxon>Malpighiales</taxon>
        <taxon>Rhizophoraceae</taxon>
        <taxon>Rhizophora</taxon>
    </lineage>
</organism>
<protein>
    <submittedName>
        <fullName evidence="2">Uncharacterized protein MANES_06G174500</fullName>
    </submittedName>
</protein>
<dbReference type="EMBL" id="GGEC01032885">
    <property type="protein sequence ID" value="MBX13369.1"/>
    <property type="molecule type" value="Transcribed_RNA"/>
</dbReference>
<feature type="transmembrane region" description="Helical" evidence="1">
    <location>
        <begin position="12"/>
        <end position="36"/>
    </location>
</feature>
<name>A0A2P2L5X6_RHIMU</name>
<keyword evidence="1" id="KW-1133">Transmembrane helix</keyword>